<feature type="non-terminal residue" evidence="6">
    <location>
        <position position="1"/>
    </location>
</feature>
<dbReference type="InterPro" id="IPR009075">
    <property type="entry name" value="AcylCo_DH/oxidase_C"/>
</dbReference>
<dbReference type="InterPro" id="IPR046373">
    <property type="entry name" value="Acyl-CoA_Oxase/DH_mid-dom_sf"/>
</dbReference>
<evidence type="ECO:0000256" key="2">
    <source>
        <dbReference type="ARBA" id="ARBA00022630"/>
    </source>
</evidence>
<comment type="similarity">
    <text evidence="1">Belongs to the acyl-CoA dehydrogenase family.</text>
</comment>
<evidence type="ECO:0000259" key="4">
    <source>
        <dbReference type="Pfam" id="PF00441"/>
    </source>
</evidence>
<accession>X1QT85</accession>
<dbReference type="InterPro" id="IPR009100">
    <property type="entry name" value="AcylCoA_DH/oxidase_NM_dom_sf"/>
</dbReference>
<dbReference type="Pfam" id="PF02770">
    <property type="entry name" value="Acyl-CoA_dh_M"/>
    <property type="match status" value="1"/>
</dbReference>
<comment type="caution">
    <text evidence="6">The sequence shown here is derived from an EMBL/GenBank/DDBJ whole genome shotgun (WGS) entry which is preliminary data.</text>
</comment>
<reference evidence="6" key="1">
    <citation type="journal article" date="2014" name="Front. Microbiol.">
        <title>High frequency of phylogenetically diverse reductive dehalogenase-homologous genes in deep subseafloor sedimentary metagenomes.</title>
        <authorList>
            <person name="Kawai M."/>
            <person name="Futagami T."/>
            <person name="Toyoda A."/>
            <person name="Takaki Y."/>
            <person name="Nishi S."/>
            <person name="Hori S."/>
            <person name="Arai W."/>
            <person name="Tsubouchi T."/>
            <person name="Morono Y."/>
            <person name="Uchiyama I."/>
            <person name="Ito T."/>
            <person name="Fujiyama A."/>
            <person name="Inagaki F."/>
            <person name="Takami H."/>
        </authorList>
    </citation>
    <scope>NUCLEOTIDE SEQUENCE</scope>
    <source>
        <strain evidence="6">Expedition CK06-06</strain>
    </source>
</reference>
<sequence>AAITATAVQDGDEWVLNGEKIFVTAGKRAIEDSDGFVVVWATVDKSAGRAGMKAFVVEAGTPGMKLEKVEDKLGIRASDTATIVFEDCRIPYDNILGSPEVRKIDKTKTEGFKRAMATFDATRPLIAAMALGVGRAALDFIKEAFEKEGIEIRYGLPRHKLIAIERDVMDMEANYKAAKMLTLRAAWMMSQLQPNTLEASMAKAKAGLAVTKITQKAVELMGPLGYSRKFLLEKWMRDAKIND</sequence>
<gene>
    <name evidence="6" type="ORF">S06H3_53700</name>
</gene>
<dbReference type="InterPro" id="IPR036250">
    <property type="entry name" value="AcylCo_DH-like_C"/>
</dbReference>
<keyword evidence="2" id="KW-0285">Flavoprotein</keyword>
<evidence type="ECO:0000259" key="5">
    <source>
        <dbReference type="Pfam" id="PF02770"/>
    </source>
</evidence>
<dbReference type="Gene3D" id="2.40.110.10">
    <property type="entry name" value="Butyryl-CoA Dehydrogenase, subunit A, domain 2"/>
    <property type="match status" value="1"/>
</dbReference>
<dbReference type="SUPFAM" id="SSF56645">
    <property type="entry name" value="Acyl-CoA dehydrogenase NM domain-like"/>
    <property type="match status" value="1"/>
</dbReference>
<feature type="non-terminal residue" evidence="6">
    <location>
        <position position="243"/>
    </location>
</feature>
<evidence type="ECO:0000256" key="1">
    <source>
        <dbReference type="ARBA" id="ARBA00009347"/>
    </source>
</evidence>
<dbReference type="Gene3D" id="1.20.140.10">
    <property type="entry name" value="Butyryl-CoA Dehydrogenase, subunit A, domain 3"/>
    <property type="match status" value="1"/>
</dbReference>
<dbReference type="AlphaFoldDB" id="X1QT85"/>
<evidence type="ECO:0000256" key="3">
    <source>
        <dbReference type="ARBA" id="ARBA00022827"/>
    </source>
</evidence>
<dbReference type="Pfam" id="PF00441">
    <property type="entry name" value="Acyl-CoA_dh_1"/>
    <property type="match status" value="1"/>
</dbReference>
<name>X1QT85_9ZZZZ</name>
<organism evidence="6">
    <name type="scientific">marine sediment metagenome</name>
    <dbReference type="NCBI Taxonomy" id="412755"/>
    <lineage>
        <taxon>unclassified sequences</taxon>
        <taxon>metagenomes</taxon>
        <taxon>ecological metagenomes</taxon>
    </lineage>
</organism>
<keyword evidence="3" id="KW-0274">FAD</keyword>
<protein>
    <recommendedName>
        <fullName evidence="7">Acyl-CoA dehydrogenase</fullName>
    </recommendedName>
</protein>
<dbReference type="PANTHER" id="PTHR43884">
    <property type="entry name" value="ACYL-COA DEHYDROGENASE"/>
    <property type="match status" value="1"/>
</dbReference>
<dbReference type="PANTHER" id="PTHR43884:SF12">
    <property type="entry name" value="ISOVALERYL-COA DEHYDROGENASE, MITOCHONDRIAL-RELATED"/>
    <property type="match status" value="1"/>
</dbReference>
<evidence type="ECO:0008006" key="7">
    <source>
        <dbReference type="Google" id="ProtNLM"/>
    </source>
</evidence>
<dbReference type="SUPFAM" id="SSF47203">
    <property type="entry name" value="Acyl-CoA dehydrogenase C-terminal domain-like"/>
    <property type="match status" value="1"/>
</dbReference>
<feature type="domain" description="Acyl-CoA oxidase/dehydrogenase middle" evidence="5">
    <location>
        <begin position="4"/>
        <end position="88"/>
    </location>
</feature>
<proteinExistence type="inferred from homology"/>
<dbReference type="GO" id="GO:0003995">
    <property type="term" value="F:acyl-CoA dehydrogenase activity"/>
    <property type="evidence" value="ECO:0007669"/>
    <property type="project" value="TreeGrafter"/>
</dbReference>
<evidence type="ECO:0000313" key="6">
    <source>
        <dbReference type="EMBL" id="GAI58006.1"/>
    </source>
</evidence>
<feature type="domain" description="Acyl-CoA dehydrogenase/oxidase C-terminal" evidence="4">
    <location>
        <begin position="110"/>
        <end position="242"/>
    </location>
</feature>
<dbReference type="InterPro" id="IPR006091">
    <property type="entry name" value="Acyl-CoA_Oxase/DH_mid-dom"/>
</dbReference>
<dbReference type="EMBL" id="BARV01034262">
    <property type="protein sequence ID" value="GAI58006.1"/>
    <property type="molecule type" value="Genomic_DNA"/>
</dbReference>